<dbReference type="InterPro" id="IPR003317">
    <property type="entry name" value="Cyt-d_oxidase_su2"/>
</dbReference>
<evidence type="ECO:0000313" key="13">
    <source>
        <dbReference type="EMBL" id="QNN78173.1"/>
    </source>
</evidence>
<dbReference type="GO" id="GO:0016682">
    <property type="term" value="F:oxidoreductase activity, acting on diphenols and related substances as donors, oxygen as acceptor"/>
    <property type="evidence" value="ECO:0007669"/>
    <property type="project" value="TreeGrafter"/>
</dbReference>
<feature type="transmembrane region" description="Helical" evidence="12">
    <location>
        <begin position="293"/>
        <end position="318"/>
    </location>
</feature>
<keyword evidence="11 12" id="KW-0472">Membrane</keyword>
<dbReference type="GeneID" id="81469650"/>
<evidence type="ECO:0000256" key="6">
    <source>
        <dbReference type="ARBA" id="ARBA00022692"/>
    </source>
</evidence>
<feature type="transmembrane region" description="Helical" evidence="12">
    <location>
        <begin position="165"/>
        <end position="186"/>
    </location>
</feature>
<keyword evidence="7" id="KW-0479">Metal-binding</keyword>
<dbReference type="AlphaFoldDB" id="A0A7G9TDJ8"/>
<reference evidence="13 14" key="1">
    <citation type="submission" date="2020-08" db="EMBL/GenBank/DDBJ databases">
        <title>Streptomycin Non-resistant strain, P. mexicana.</title>
        <authorList>
            <person name="Ganesh-Kumar S."/>
            <person name="Zhe T."/>
            <person name="Yu Z."/>
            <person name="Min Y."/>
        </authorList>
    </citation>
    <scope>NUCLEOTIDE SEQUENCE [LARGE SCALE GENOMIC DNA]</scope>
    <source>
        <strain evidence="13 14">GTZY2</strain>
    </source>
</reference>
<keyword evidence="9 12" id="KW-1133">Transmembrane helix</keyword>
<organism evidence="13 14">
    <name type="scientific">Pseudoxanthomonas mexicana</name>
    <dbReference type="NCBI Taxonomy" id="128785"/>
    <lineage>
        <taxon>Bacteria</taxon>
        <taxon>Pseudomonadati</taxon>
        <taxon>Pseudomonadota</taxon>
        <taxon>Gammaproteobacteria</taxon>
        <taxon>Lysobacterales</taxon>
        <taxon>Lysobacteraceae</taxon>
        <taxon>Pseudoxanthomonas</taxon>
    </lineage>
</organism>
<gene>
    <name evidence="13" type="primary">cydB</name>
    <name evidence="13" type="ORF">IAE60_01655</name>
</gene>
<sequence length="381" mass="40934">MDTIPLDYATLRLIWWLLLGILLIGFAVMDGFDLGVATLLPAVARTDEERRIVLNVIGPVWEGNQVWLILGGGAIFAAFPPLYAVSFSGFYIAMFLILVALILRPVGFKFRSKVPDPRWRAVWDWALFASGLVPSLVFGVAMGNVLLGVPFHFDDTLRVYYEGGLFGLLTPFALLCGLVSVAMLLMHGAGMLAMKTSGAVAERARRYGSIAAIATAVLFVIGGIWVARLDGYALQVAMDTAGPSNPLAKIAVAKPGAWMDNYARWPVTWLLPAIGVAGALLSAVLLRAGRAGLAFLASSASIIGIILTEGFATFPFLLPSSTQAGSSLTLWDASSSHMTLFIMLLATAFFLPIVLLYTAWVFRVLRGKVDGDGMGRNPNAY</sequence>
<evidence type="ECO:0000256" key="3">
    <source>
        <dbReference type="ARBA" id="ARBA00022448"/>
    </source>
</evidence>
<keyword evidence="8" id="KW-0249">Electron transport</keyword>
<feature type="transmembrane region" description="Helical" evidence="12">
    <location>
        <begin position="207"/>
        <end position="227"/>
    </location>
</feature>
<feature type="transmembrane region" description="Helical" evidence="12">
    <location>
        <begin position="267"/>
        <end position="286"/>
    </location>
</feature>
<evidence type="ECO:0000256" key="2">
    <source>
        <dbReference type="ARBA" id="ARBA00007543"/>
    </source>
</evidence>
<feature type="transmembrane region" description="Helical" evidence="12">
    <location>
        <begin position="338"/>
        <end position="362"/>
    </location>
</feature>
<dbReference type="NCBIfam" id="TIGR00203">
    <property type="entry name" value="cydB"/>
    <property type="match status" value="1"/>
</dbReference>
<evidence type="ECO:0000256" key="11">
    <source>
        <dbReference type="ARBA" id="ARBA00023136"/>
    </source>
</evidence>
<proteinExistence type="inferred from homology"/>
<name>A0A7G9TDJ8_PSEMX</name>
<dbReference type="GO" id="GO:0046872">
    <property type="term" value="F:metal ion binding"/>
    <property type="evidence" value="ECO:0007669"/>
    <property type="project" value="UniProtKB-KW"/>
</dbReference>
<comment type="similarity">
    <text evidence="2">Belongs to the cytochrome ubiquinol oxidase subunit 2 family.</text>
</comment>
<dbReference type="GO" id="GO:0005886">
    <property type="term" value="C:plasma membrane"/>
    <property type="evidence" value="ECO:0007669"/>
    <property type="project" value="UniProtKB-SubCell"/>
</dbReference>
<comment type="subcellular location">
    <subcellularLocation>
        <location evidence="1">Cell membrane</location>
        <topology evidence="1">Multi-pass membrane protein</topology>
    </subcellularLocation>
</comment>
<keyword evidence="5" id="KW-0349">Heme</keyword>
<dbReference type="PANTHER" id="PTHR43141">
    <property type="entry name" value="CYTOCHROME BD2 SUBUNIT II"/>
    <property type="match status" value="1"/>
</dbReference>
<accession>A0A7G9TDJ8</accession>
<dbReference type="RefSeq" id="WP_187573617.1">
    <property type="nucleotide sequence ID" value="NZ_CP060731.1"/>
</dbReference>
<feature type="transmembrane region" description="Helical" evidence="12">
    <location>
        <begin position="13"/>
        <end position="40"/>
    </location>
</feature>
<evidence type="ECO:0000256" key="10">
    <source>
        <dbReference type="ARBA" id="ARBA00023004"/>
    </source>
</evidence>
<dbReference type="GO" id="GO:0009055">
    <property type="term" value="F:electron transfer activity"/>
    <property type="evidence" value="ECO:0007669"/>
    <property type="project" value="TreeGrafter"/>
</dbReference>
<evidence type="ECO:0000256" key="1">
    <source>
        <dbReference type="ARBA" id="ARBA00004651"/>
    </source>
</evidence>
<keyword evidence="4" id="KW-1003">Cell membrane</keyword>
<keyword evidence="10" id="KW-0408">Iron</keyword>
<evidence type="ECO:0000313" key="14">
    <source>
        <dbReference type="Proteomes" id="UP000515838"/>
    </source>
</evidence>
<dbReference type="GO" id="GO:0019646">
    <property type="term" value="P:aerobic electron transport chain"/>
    <property type="evidence" value="ECO:0007669"/>
    <property type="project" value="TreeGrafter"/>
</dbReference>
<protein>
    <submittedName>
        <fullName evidence="13">Cytochrome d ubiquinol oxidase subunit II</fullName>
    </submittedName>
</protein>
<dbReference type="PANTHER" id="PTHR43141:SF5">
    <property type="entry name" value="CYTOCHROME BD-I UBIQUINOL OXIDASE SUBUNIT 2"/>
    <property type="match status" value="1"/>
</dbReference>
<evidence type="ECO:0000256" key="9">
    <source>
        <dbReference type="ARBA" id="ARBA00022989"/>
    </source>
</evidence>
<dbReference type="Proteomes" id="UP000515838">
    <property type="component" value="Chromosome"/>
</dbReference>
<evidence type="ECO:0000256" key="12">
    <source>
        <dbReference type="SAM" id="Phobius"/>
    </source>
</evidence>
<evidence type="ECO:0000256" key="4">
    <source>
        <dbReference type="ARBA" id="ARBA00022475"/>
    </source>
</evidence>
<evidence type="ECO:0000256" key="5">
    <source>
        <dbReference type="ARBA" id="ARBA00022617"/>
    </source>
</evidence>
<dbReference type="Pfam" id="PF02322">
    <property type="entry name" value="Cyt_bd_oxida_II"/>
    <property type="match status" value="1"/>
</dbReference>
<feature type="transmembrane region" description="Helical" evidence="12">
    <location>
        <begin position="125"/>
        <end position="153"/>
    </location>
</feature>
<dbReference type="EMBL" id="CP060731">
    <property type="protein sequence ID" value="QNN78173.1"/>
    <property type="molecule type" value="Genomic_DNA"/>
</dbReference>
<keyword evidence="3" id="KW-0813">Transport</keyword>
<evidence type="ECO:0000256" key="8">
    <source>
        <dbReference type="ARBA" id="ARBA00022982"/>
    </source>
</evidence>
<keyword evidence="6 12" id="KW-0812">Transmembrane</keyword>
<feature type="transmembrane region" description="Helical" evidence="12">
    <location>
        <begin position="82"/>
        <end position="104"/>
    </location>
</feature>
<dbReference type="GO" id="GO:0070069">
    <property type="term" value="C:cytochrome complex"/>
    <property type="evidence" value="ECO:0007669"/>
    <property type="project" value="TreeGrafter"/>
</dbReference>
<dbReference type="PIRSF" id="PIRSF000267">
    <property type="entry name" value="Cyt_oxidse_sub2"/>
    <property type="match status" value="1"/>
</dbReference>
<evidence type="ECO:0000256" key="7">
    <source>
        <dbReference type="ARBA" id="ARBA00022723"/>
    </source>
</evidence>